<keyword evidence="4" id="KW-1185">Reference proteome</keyword>
<proteinExistence type="predicted"/>
<dbReference type="PANTHER" id="PTHR15948:SF0">
    <property type="entry name" value="GOLGI PH REGULATOR A-RELATED"/>
    <property type="match status" value="1"/>
</dbReference>
<feature type="transmembrane region" description="Helical" evidence="1">
    <location>
        <begin position="231"/>
        <end position="249"/>
    </location>
</feature>
<dbReference type="AlphaFoldDB" id="K0TDE0"/>
<feature type="transmembrane region" description="Helical" evidence="1">
    <location>
        <begin position="329"/>
        <end position="351"/>
    </location>
</feature>
<feature type="transmembrane region" description="Helical" evidence="1">
    <location>
        <begin position="283"/>
        <end position="309"/>
    </location>
</feature>
<evidence type="ECO:0000313" key="4">
    <source>
        <dbReference type="Proteomes" id="UP000266841"/>
    </source>
</evidence>
<keyword evidence="1" id="KW-1133">Transmembrane helix</keyword>
<feature type="transmembrane region" description="Helical" evidence="1">
    <location>
        <begin position="172"/>
        <end position="194"/>
    </location>
</feature>
<dbReference type="InterPro" id="IPR025969">
    <property type="entry name" value="ABA_GPCR_dom"/>
</dbReference>
<organism evidence="3 4">
    <name type="scientific">Thalassiosira oceanica</name>
    <name type="common">Marine diatom</name>
    <dbReference type="NCBI Taxonomy" id="159749"/>
    <lineage>
        <taxon>Eukaryota</taxon>
        <taxon>Sar</taxon>
        <taxon>Stramenopiles</taxon>
        <taxon>Ochrophyta</taxon>
        <taxon>Bacillariophyta</taxon>
        <taxon>Coscinodiscophyceae</taxon>
        <taxon>Thalassiosirophycidae</taxon>
        <taxon>Thalassiosirales</taxon>
        <taxon>Thalassiosiraceae</taxon>
        <taxon>Thalassiosira</taxon>
    </lineage>
</organism>
<dbReference type="OrthoDB" id="264392at2759"/>
<comment type="caution">
    <text evidence="3">The sequence shown here is derived from an EMBL/GenBank/DDBJ whole genome shotgun (WGS) entry which is preliminary data.</text>
</comment>
<accession>K0TDE0</accession>
<feature type="domain" description="Abscisic acid G-protein coupled receptor-like" evidence="2">
    <location>
        <begin position="173"/>
        <end position="345"/>
    </location>
</feature>
<name>K0TDE0_THAOC</name>
<reference evidence="3 4" key="1">
    <citation type="journal article" date="2012" name="Genome Biol.">
        <title>Genome and low-iron response of an oceanic diatom adapted to chronic iron limitation.</title>
        <authorList>
            <person name="Lommer M."/>
            <person name="Specht M."/>
            <person name="Roy A.S."/>
            <person name="Kraemer L."/>
            <person name="Andreson R."/>
            <person name="Gutowska M.A."/>
            <person name="Wolf J."/>
            <person name="Bergner S.V."/>
            <person name="Schilhabel M.B."/>
            <person name="Klostermeier U.C."/>
            <person name="Beiko R.G."/>
            <person name="Rosenstiel P."/>
            <person name="Hippler M."/>
            <person name="Laroche J."/>
        </authorList>
    </citation>
    <scope>NUCLEOTIDE SEQUENCE [LARGE SCALE GENOMIC DNA]</scope>
    <source>
        <strain evidence="3 4">CCMP1005</strain>
    </source>
</reference>
<gene>
    <name evidence="3" type="ORF">THAOC_03155</name>
</gene>
<dbReference type="Proteomes" id="UP000266841">
    <property type="component" value="Unassembled WGS sequence"/>
</dbReference>
<dbReference type="PANTHER" id="PTHR15948">
    <property type="entry name" value="G-PROTEIN COUPLED RECEPTOR 89-RELATED"/>
    <property type="match status" value="1"/>
</dbReference>
<dbReference type="EMBL" id="AGNL01003115">
    <property type="protein sequence ID" value="EJK75134.1"/>
    <property type="molecule type" value="Genomic_DNA"/>
</dbReference>
<sequence>MLLGSLTLQFKSDPDQRGFVAVNDSSDEGSVETFLKRGPLQLMVASVCAFGMIIASLLNGFGSASLPHANLVGLLYEPASPALVAKVEDDLKYATKSLQEKQMILDDILRNPRSLSSSLEDQRQQMISQLREECNFLSSLAADLNFDVQEMKHSQQLALSARMGRRIRYGRVVTGVAFSVILVVRVVFAARSFVGTRDAMMPTSDPLTSVALFLIRKNFVTQEFYERVRQGISLILAAVLSLSQIRAFFRIINIVGRKANKAFGMCSSASSCKERTGNASRGLLLTVSSFIMGCYFMSCVTVVKMFLPIEYRSSFSAAVGLHFDFNTIFLQQMYVGAAIATAIILCALTGIQKSRSDCYQLDGQLSLTQFA</sequence>
<evidence type="ECO:0000259" key="2">
    <source>
        <dbReference type="Pfam" id="PF12430"/>
    </source>
</evidence>
<dbReference type="InterPro" id="IPR015672">
    <property type="entry name" value="GPHR/GTG"/>
</dbReference>
<keyword evidence="1" id="KW-0812">Transmembrane</keyword>
<evidence type="ECO:0000313" key="3">
    <source>
        <dbReference type="EMBL" id="EJK75134.1"/>
    </source>
</evidence>
<dbReference type="Pfam" id="PF12430">
    <property type="entry name" value="ABA_GPCR"/>
    <property type="match status" value="1"/>
</dbReference>
<keyword evidence="1" id="KW-0472">Membrane</keyword>
<evidence type="ECO:0000256" key="1">
    <source>
        <dbReference type="SAM" id="Phobius"/>
    </source>
</evidence>
<feature type="transmembrane region" description="Helical" evidence="1">
    <location>
        <begin position="40"/>
        <end position="61"/>
    </location>
</feature>
<protein>
    <recommendedName>
        <fullName evidence="2">Abscisic acid G-protein coupled receptor-like domain-containing protein</fullName>
    </recommendedName>
</protein>